<evidence type="ECO:0000313" key="1">
    <source>
        <dbReference type="EMBL" id="KAJ1179850.1"/>
    </source>
</evidence>
<evidence type="ECO:0000313" key="2">
    <source>
        <dbReference type="Proteomes" id="UP001066276"/>
    </source>
</evidence>
<comment type="caution">
    <text evidence="1">The sequence shown here is derived from an EMBL/GenBank/DDBJ whole genome shotgun (WGS) entry which is preliminary data.</text>
</comment>
<gene>
    <name evidence="1" type="ORF">NDU88_005083</name>
</gene>
<reference evidence="1" key="1">
    <citation type="journal article" date="2022" name="bioRxiv">
        <title>Sequencing and chromosome-scale assembly of the giantPleurodeles waltlgenome.</title>
        <authorList>
            <person name="Brown T."/>
            <person name="Elewa A."/>
            <person name="Iarovenko S."/>
            <person name="Subramanian E."/>
            <person name="Araus A.J."/>
            <person name="Petzold A."/>
            <person name="Susuki M."/>
            <person name="Suzuki K.-i.T."/>
            <person name="Hayashi T."/>
            <person name="Toyoda A."/>
            <person name="Oliveira C."/>
            <person name="Osipova E."/>
            <person name="Leigh N.D."/>
            <person name="Simon A."/>
            <person name="Yun M.H."/>
        </authorList>
    </citation>
    <scope>NUCLEOTIDE SEQUENCE</scope>
    <source>
        <strain evidence="1">20211129_DDA</strain>
        <tissue evidence="1">Liver</tissue>
    </source>
</reference>
<accession>A0AAV7TUF3</accession>
<dbReference type="EMBL" id="JANPWB010000006">
    <property type="protein sequence ID" value="KAJ1179850.1"/>
    <property type="molecule type" value="Genomic_DNA"/>
</dbReference>
<dbReference type="AlphaFoldDB" id="A0AAV7TUF3"/>
<dbReference type="Proteomes" id="UP001066276">
    <property type="component" value="Chromosome 3_2"/>
</dbReference>
<name>A0AAV7TUF3_PLEWA</name>
<protein>
    <recommendedName>
        <fullName evidence="3">Secreted protein</fullName>
    </recommendedName>
</protein>
<organism evidence="1 2">
    <name type="scientific">Pleurodeles waltl</name>
    <name type="common">Iberian ribbed newt</name>
    <dbReference type="NCBI Taxonomy" id="8319"/>
    <lineage>
        <taxon>Eukaryota</taxon>
        <taxon>Metazoa</taxon>
        <taxon>Chordata</taxon>
        <taxon>Craniata</taxon>
        <taxon>Vertebrata</taxon>
        <taxon>Euteleostomi</taxon>
        <taxon>Amphibia</taxon>
        <taxon>Batrachia</taxon>
        <taxon>Caudata</taxon>
        <taxon>Salamandroidea</taxon>
        <taxon>Salamandridae</taxon>
        <taxon>Pleurodelinae</taxon>
        <taxon>Pleurodeles</taxon>
    </lineage>
</organism>
<proteinExistence type="predicted"/>
<keyword evidence="2" id="KW-1185">Reference proteome</keyword>
<sequence length="119" mass="12958">MFDWFRIPSIQLRYPTAFVFCFAFTVCGSGLSLVKAAAGRLSLLAVAAQRSAGRREDSVCWPLRLNAVLLSCCGVERQFSFRSFRPGLVRESGRGVCGGPARCGRTGELSRRLAAIQPA</sequence>
<evidence type="ECO:0008006" key="3">
    <source>
        <dbReference type="Google" id="ProtNLM"/>
    </source>
</evidence>